<dbReference type="PANTHER" id="PTHR43133">
    <property type="entry name" value="RNA POLYMERASE ECF-TYPE SIGMA FACTO"/>
    <property type="match status" value="1"/>
</dbReference>
<dbReference type="Gene3D" id="1.10.1740.10">
    <property type="match status" value="1"/>
</dbReference>
<reference evidence="6" key="1">
    <citation type="submission" date="2018-05" db="EMBL/GenBank/DDBJ databases">
        <authorList>
            <person name="Lanie J.A."/>
            <person name="Ng W.-L."/>
            <person name="Kazmierczak K.M."/>
            <person name="Andrzejewski T.M."/>
            <person name="Davidsen T.M."/>
            <person name="Wayne K.J."/>
            <person name="Tettelin H."/>
            <person name="Glass J.I."/>
            <person name="Rusch D."/>
            <person name="Podicherti R."/>
            <person name="Tsui H.-C.T."/>
            <person name="Winkler M.E."/>
        </authorList>
    </citation>
    <scope>NUCLEOTIDE SEQUENCE</scope>
</reference>
<keyword evidence="4" id="KW-0804">Transcription</keyword>
<dbReference type="InterPro" id="IPR013325">
    <property type="entry name" value="RNA_pol_sigma_r2"/>
</dbReference>
<evidence type="ECO:0000259" key="5">
    <source>
        <dbReference type="Pfam" id="PF04542"/>
    </source>
</evidence>
<keyword evidence="3" id="KW-0238">DNA-binding</keyword>
<dbReference type="SUPFAM" id="SSF88946">
    <property type="entry name" value="Sigma2 domain of RNA polymerase sigma factors"/>
    <property type="match status" value="1"/>
</dbReference>
<feature type="domain" description="RNA polymerase sigma-70 region 2" evidence="5">
    <location>
        <begin position="41"/>
        <end position="108"/>
    </location>
</feature>
<dbReference type="EMBL" id="UINC01086263">
    <property type="protein sequence ID" value="SVC34564.1"/>
    <property type="molecule type" value="Genomic_DNA"/>
</dbReference>
<dbReference type="PANTHER" id="PTHR43133:SF8">
    <property type="entry name" value="RNA POLYMERASE SIGMA FACTOR HI_1459-RELATED"/>
    <property type="match status" value="1"/>
</dbReference>
<dbReference type="InterPro" id="IPR007627">
    <property type="entry name" value="RNA_pol_sigma70_r2"/>
</dbReference>
<gene>
    <name evidence="6" type="ORF">METZ01_LOCUS287418</name>
</gene>
<dbReference type="GO" id="GO:0003677">
    <property type="term" value="F:DNA binding"/>
    <property type="evidence" value="ECO:0007669"/>
    <property type="project" value="UniProtKB-KW"/>
</dbReference>
<evidence type="ECO:0000313" key="6">
    <source>
        <dbReference type="EMBL" id="SVC34564.1"/>
    </source>
</evidence>
<evidence type="ECO:0000256" key="4">
    <source>
        <dbReference type="ARBA" id="ARBA00023163"/>
    </source>
</evidence>
<dbReference type="InterPro" id="IPR039425">
    <property type="entry name" value="RNA_pol_sigma-70-like"/>
</dbReference>
<evidence type="ECO:0000256" key="1">
    <source>
        <dbReference type="ARBA" id="ARBA00023015"/>
    </source>
</evidence>
<dbReference type="InterPro" id="IPR014284">
    <property type="entry name" value="RNA_pol_sigma-70_dom"/>
</dbReference>
<name>A0A382LCE0_9ZZZZ</name>
<feature type="non-terminal residue" evidence="6">
    <location>
        <position position="114"/>
    </location>
</feature>
<keyword evidence="1" id="KW-0805">Transcription regulation</keyword>
<accession>A0A382LCE0</accession>
<dbReference type="Pfam" id="PF04542">
    <property type="entry name" value="Sigma70_r2"/>
    <property type="match status" value="1"/>
</dbReference>
<keyword evidence="2" id="KW-0731">Sigma factor</keyword>
<dbReference type="GO" id="GO:0006352">
    <property type="term" value="P:DNA-templated transcription initiation"/>
    <property type="evidence" value="ECO:0007669"/>
    <property type="project" value="InterPro"/>
</dbReference>
<organism evidence="6">
    <name type="scientific">marine metagenome</name>
    <dbReference type="NCBI Taxonomy" id="408172"/>
    <lineage>
        <taxon>unclassified sequences</taxon>
        <taxon>metagenomes</taxon>
        <taxon>ecological metagenomes</taxon>
    </lineage>
</organism>
<protein>
    <recommendedName>
        <fullName evidence="5">RNA polymerase sigma-70 region 2 domain-containing protein</fullName>
    </recommendedName>
</protein>
<dbReference type="NCBIfam" id="TIGR02937">
    <property type="entry name" value="sigma70-ECF"/>
    <property type="match status" value="1"/>
</dbReference>
<evidence type="ECO:0000256" key="3">
    <source>
        <dbReference type="ARBA" id="ARBA00023125"/>
    </source>
</evidence>
<evidence type="ECO:0000256" key="2">
    <source>
        <dbReference type="ARBA" id="ARBA00023082"/>
    </source>
</evidence>
<proteinExistence type="predicted"/>
<dbReference type="AlphaFoldDB" id="A0A382LCE0"/>
<dbReference type="GO" id="GO:0016987">
    <property type="term" value="F:sigma factor activity"/>
    <property type="evidence" value="ECO:0007669"/>
    <property type="project" value="UniProtKB-KW"/>
</dbReference>
<sequence length="114" mass="13328">MVQADPEKASRVLEEVSLKDLTDEQLVTAHLKGRPGAFQDLYDRYRDRLIHFVTRKTGDADRAQDLVQEAFIRVTRHLHRFDPSKKFSTWVYTIASNLSKNELRNRSRSPLVLF</sequence>